<dbReference type="AlphaFoldDB" id="A0A532UVT3"/>
<dbReference type="GO" id="GO:0019867">
    <property type="term" value="C:outer membrane"/>
    <property type="evidence" value="ECO:0007669"/>
    <property type="project" value="InterPro"/>
</dbReference>
<evidence type="ECO:0000256" key="2">
    <source>
        <dbReference type="ARBA" id="ARBA00022801"/>
    </source>
</evidence>
<comment type="subcellular location">
    <subcellularLocation>
        <location evidence="1">Membrane</location>
    </subcellularLocation>
</comment>
<dbReference type="Gene3D" id="3.40.1090.10">
    <property type="entry name" value="Cytosolic phospholipase A2 catalytic domain"/>
    <property type="match status" value="2"/>
</dbReference>
<feature type="short sequence motif" description="DGA/G" evidence="6">
    <location>
        <begin position="221"/>
        <end position="223"/>
    </location>
</feature>
<dbReference type="SUPFAM" id="SSF52151">
    <property type="entry name" value="FabD/lysophospholipase-like"/>
    <property type="match status" value="1"/>
</dbReference>
<dbReference type="InterPro" id="IPR016035">
    <property type="entry name" value="Acyl_Trfase/lysoPLipase"/>
</dbReference>
<comment type="caution">
    <text evidence="10">The sequence shown here is derived from an EMBL/GenBank/DDBJ whole genome shotgun (WGS) entry which is preliminary data.</text>
</comment>
<dbReference type="InterPro" id="IPR002641">
    <property type="entry name" value="PNPLA_dom"/>
</dbReference>
<evidence type="ECO:0000256" key="7">
    <source>
        <dbReference type="SAM" id="SignalP"/>
    </source>
</evidence>
<dbReference type="GO" id="GO:0016787">
    <property type="term" value="F:hydrolase activity"/>
    <property type="evidence" value="ECO:0007669"/>
    <property type="project" value="UniProtKB-UniRule"/>
</dbReference>
<keyword evidence="5" id="KW-0472">Membrane</keyword>
<gene>
    <name evidence="10" type="ORF">CEE36_10515</name>
</gene>
<keyword evidence="3 6" id="KW-0442">Lipid degradation</keyword>
<feature type="active site" description="Proton acceptor" evidence="6">
    <location>
        <position position="221"/>
    </location>
</feature>
<accession>A0A532UVT3</accession>
<name>A0A532UVT3_UNCT6</name>
<keyword evidence="4 6" id="KW-0443">Lipid metabolism</keyword>
<protein>
    <recommendedName>
        <fullName evidence="12">PNPLA domain-containing protein</fullName>
    </recommendedName>
</protein>
<dbReference type="InterPro" id="IPR050301">
    <property type="entry name" value="NTE"/>
</dbReference>
<evidence type="ECO:0000313" key="11">
    <source>
        <dbReference type="Proteomes" id="UP000317778"/>
    </source>
</evidence>
<dbReference type="Gene3D" id="3.10.20.310">
    <property type="entry name" value="membrane protein fhac"/>
    <property type="match status" value="1"/>
</dbReference>
<dbReference type="EMBL" id="NJBO01000025">
    <property type="protein sequence ID" value="TKJ39002.1"/>
    <property type="molecule type" value="Genomic_DNA"/>
</dbReference>
<dbReference type="PROSITE" id="PS51635">
    <property type="entry name" value="PNPLA"/>
    <property type="match status" value="1"/>
</dbReference>
<dbReference type="Pfam" id="PF07244">
    <property type="entry name" value="POTRA"/>
    <property type="match status" value="1"/>
</dbReference>
<feature type="signal peptide" evidence="7">
    <location>
        <begin position="1"/>
        <end position="22"/>
    </location>
</feature>
<dbReference type="PANTHER" id="PTHR14226">
    <property type="entry name" value="NEUROPATHY TARGET ESTERASE/SWISS CHEESE D.MELANOGASTER"/>
    <property type="match status" value="1"/>
</dbReference>
<evidence type="ECO:0000313" key="10">
    <source>
        <dbReference type="EMBL" id="TKJ39002.1"/>
    </source>
</evidence>
<evidence type="ECO:0000256" key="6">
    <source>
        <dbReference type="PROSITE-ProRule" id="PRU01161"/>
    </source>
</evidence>
<feature type="active site" description="Nucleophile" evidence="6">
    <location>
        <position position="75"/>
    </location>
</feature>
<evidence type="ECO:0000259" key="9">
    <source>
        <dbReference type="PROSITE" id="PS51779"/>
    </source>
</evidence>
<sequence length="730" mass="81363">MKRVLLLLLVLSAILFAQGAQEAERDGEHRDGDHREPWTIGVALSGGAALGMAHIGILKVLEEEGIPISYISGTSMGSIVAGMYAAGYTPDEMDSILTTVDWSALFSNRIPEDRMMLARREEGHRNIVEISHRWFVPYIPSGVVSLQNVEIFLTELLAEAAYDANYNFDSLAIPFRCVAADVTSGEKVVFKKGSMVDAIRASIAIPGVFSPARVKGRDLIDGGTVMNLPVEPLLEFEPDFIIASDVIRWTPEARNIIDVVTRTMAIVTEQNRREQRKLASVVLYPNVDRFLPSDFARAKELVAAGEATARVAMPAIKQRLSDHPLVLIRNPCHSCPRPAVNQVRIEGLRVTREVFVRRHIATRAGDSLDFKMLVADLERLRETGLFRHVSHRLDFSDSLVDVVFTVEEEDYGLYGLGLYYDNLRGFAVRFEVAQGNLLGTGARLGFSTTLGEPQDWRVGVSGARFLSLPFTYRIQGYRNVTRHSFYDQGYWLFDYITWTWGAEAEFGYSLGRSAYFTLGYAHRNHYHQLPSVVGDENRDEVTTGPTLRVRVSTLDDLSFPNRGFDLAFSSKLGLPNETSTEGFFKGEVKASRYFQFGDRVVLGTSLAYGLGLDTLPRSELFRIGGADLLGAREEEFANQEYVSARIVLAYRLFDLLGNKRYPFRVELITDIAAFNPFFRNEAGSEETFMGAGLGIGTRTPIGPVRASLGLSSTRKVRFNVAVGVVPRERM</sequence>
<feature type="chain" id="PRO_5021862426" description="PNPLA domain-containing protein" evidence="7">
    <location>
        <begin position="23"/>
        <end position="730"/>
    </location>
</feature>
<proteinExistence type="predicted"/>
<evidence type="ECO:0000256" key="5">
    <source>
        <dbReference type="ARBA" id="ARBA00023136"/>
    </source>
</evidence>
<dbReference type="Gene3D" id="2.40.160.50">
    <property type="entry name" value="membrane protein fhac: a member of the omp85/tpsb transporter family"/>
    <property type="match status" value="1"/>
</dbReference>
<keyword evidence="2 6" id="KW-0378">Hydrolase</keyword>
<dbReference type="PROSITE" id="PS51779">
    <property type="entry name" value="POTRA"/>
    <property type="match status" value="1"/>
</dbReference>
<dbReference type="GO" id="GO:0016042">
    <property type="term" value="P:lipid catabolic process"/>
    <property type="evidence" value="ECO:0007669"/>
    <property type="project" value="UniProtKB-UniRule"/>
</dbReference>
<evidence type="ECO:0000256" key="4">
    <source>
        <dbReference type="ARBA" id="ARBA00023098"/>
    </source>
</evidence>
<dbReference type="InterPro" id="IPR010827">
    <property type="entry name" value="BamA/TamA_POTRA"/>
</dbReference>
<feature type="domain" description="POTRA" evidence="9">
    <location>
        <begin position="338"/>
        <end position="409"/>
    </location>
</feature>
<keyword evidence="7" id="KW-0732">Signal</keyword>
<evidence type="ECO:0000256" key="3">
    <source>
        <dbReference type="ARBA" id="ARBA00022963"/>
    </source>
</evidence>
<dbReference type="PANTHER" id="PTHR14226:SF29">
    <property type="entry name" value="NEUROPATHY TARGET ESTERASE SWS"/>
    <property type="match status" value="1"/>
</dbReference>
<organism evidence="10 11">
    <name type="scientific">candidate division TA06 bacterium B3_TA06</name>
    <dbReference type="NCBI Taxonomy" id="2012487"/>
    <lineage>
        <taxon>Bacteria</taxon>
        <taxon>Bacteria division TA06</taxon>
    </lineage>
</organism>
<evidence type="ECO:0008006" key="12">
    <source>
        <dbReference type="Google" id="ProtNLM"/>
    </source>
</evidence>
<dbReference type="Proteomes" id="UP000317778">
    <property type="component" value="Unassembled WGS sequence"/>
</dbReference>
<feature type="domain" description="PNPLA" evidence="8">
    <location>
        <begin position="42"/>
        <end position="234"/>
    </location>
</feature>
<dbReference type="CDD" id="cd07205">
    <property type="entry name" value="Pat_PNPLA6_PNPLA7_NTE1_like"/>
    <property type="match status" value="1"/>
</dbReference>
<dbReference type="InterPro" id="IPR000184">
    <property type="entry name" value="Bac_surfAg_D15"/>
</dbReference>
<dbReference type="Pfam" id="PF01103">
    <property type="entry name" value="Omp85"/>
    <property type="match status" value="1"/>
</dbReference>
<feature type="short sequence motif" description="GXSXG" evidence="6">
    <location>
        <begin position="73"/>
        <end position="77"/>
    </location>
</feature>
<evidence type="ECO:0000256" key="1">
    <source>
        <dbReference type="ARBA" id="ARBA00004370"/>
    </source>
</evidence>
<reference evidence="10 11" key="1">
    <citation type="submission" date="2017-06" db="EMBL/GenBank/DDBJ databases">
        <title>Novel microbial phyla capable of carbon fixation and sulfur reduction in deep-sea sediments.</title>
        <authorList>
            <person name="Huang J."/>
            <person name="Baker B."/>
            <person name="Wang Y."/>
        </authorList>
    </citation>
    <scope>NUCLEOTIDE SEQUENCE [LARGE SCALE GENOMIC DNA]</scope>
    <source>
        <strain evidence="10">B3_TA06</strain>
    </source>
</reference>
<dbReference type="InterPro" id="IPR034746">
    <property type="entry name" value="POTRA"/>
</dbReference>
<evidence type="ECO:0000259" key="8">
    <source>
        <dbReference type="PROSITE" id="PS51635"/>
    </source>
</evidence>
<comment type="caution">
    <text evidence="6">Lacks conserved residue(s) required for the propagation of feature annotation.</text>
</comment>
<dbReference type="Pfam" id="PF01734">
    <property type="entry name" value="Patatin"/>
    <property type="match status" value="1"/>
</dbReference>